<dbReference type="Proteomes" id="UP001501444">
    <property type="component" value="Unassembled WGS sequence"/>
</dbReference>
<protein>
    <recommendedName>
        <fullName evidence="5">PH domain-containing protein</fullName>
    </recommendedName>
</protein>
<proteinExistence type="predicted"/>
<feature type="transmembrane region" description="Helical" evidence="2">
    <location>
        <begin position="59"/>
        <end position="81"/>
    </location>
</feature>
<evidence type="ECO:0000313" key="4">
    <source>
        <dbReference type="Proteomes" id="UP001501444"/>
    </source>
</evidence>
<name>A0ABP5SSY7_9ACTN</name>
<keyword evidence="4" id="KW-1185">Reference proteome</keyword>
<reference evidence="4" key="1">
    <citation type="journal article" date="2019" name="Int. J. Syst. Evol. Microbiol.">
        <title>The Global Catalogue of Microorganisms (GCM) 10K type strain sequencing project: providing services to taxonomists for standard genome sequencing and annotation.</title>
        <authorList>
            <consortium name="The Broad Institute Genomics Platform"/>
            <consortium name="The Broad Institute Genome Sequencing Center for Infectious Disease"/>
            <person name="Wu L."/>
            <person name="Ma J."/>
        </authorList>
    </citation>
    <scope>NUCLEOTIDE SEQUENCE [LARGE SCALE GENOMIC DNA]</scope>
    <source>
        <strain evidence="4">JCM 3272</strain>
    </source>
</reference>
<organism evidence="3 4">
    <name type="scientific">Dactylosporangium salmoneum</name>
    <dbReference type="NCBI Taxonomy" id="53361"/>
    <lineage>
        <taxon>Bacteria</taxon>
        <taxon>Bacillati</taxon>
        <taxon>Actinomycetota</taxon>
        <taxon>Actinomycetes</taxon>
        <taxon>Micromonosporales</taxon>
        <taxon>Micromonosporaceae</taxon>
        <taxon>Dactylosporangium</taxon>
    </lineage>
</organism>
<feature type="transmembrane region" description="Helical" evidence="2">
    <location>
        <begin position="93"/>
        <end position="117"/>
    </location>
</feature>
<dbReference type="EMBL" id="BAAARV010000017">
    <property type="protein sequence ID" value="GAA2337974.1"/>
    <property type="molecule type" value="Genomic_DNA"/>
</dbReference>
<feature type="compositionally biased region" description="Pro residues" evidence="1">
    <location>
        <begin position="21"/>
        <end position="37"/>
    </location>
</feature>
<evidence type="ECO:0000256" key="1">
    <source>
        <dbReference type="SAM" id="MobiDB-lite"/>
    </source>
</evidence>
<evidence type="ECO:0008006" key="5">
    <source>
        <dbReference type="Google" id="ProtNLM"/>
    </source>
</evidence>
<evidence type="ECO:0000256" key="2">
    <source>
        <dbReference type="SAM" id="Phobius"/>
    </source>
</evidence>
<keyword evidence="2" id="KW-0812">Transmembrane</keyword>
<keyword evidence="2" id="KW-1133">Transmembrane helix</keyword>
<gene>
    <name evidence="3" type="ORF">GCM10010170_019370</name>
</gene>
<evidence type="ECO:0000313" key="3">
    <source>
        <dbReference type="EMBL" id="GAA2337974.1"/>
    </source>
</evidence>
<accession>A0ABP5SSY7</accession>
<dbReference type="RefSeq" id="WP_344611940.1">
    <property type="nucleotide sequence ID" value="NZ_BAAARV010000017.1"/>
</dbReference>
<feature type="region of interest" description="Disordered" evidence="1">
    <location>
        <begin position="1"/>
        <end position="40"/>
    </location>
</feature>
<keyword evidence="2" id="KW-0472">Membrane</keyword>
<sequence>MSEDSPHSQGPRPPAWNRRPALPPTAAPSPRPAPPPAATATRIPGNVPFLVRPSALRRALVFVPLVVALLFVIGCPATLSLTADGPDHTSGDIVLLVAGMSCLVVTFGTALALHLIAHTAGGPILGIAPAGVWVRRVGLRRSVTWLPWEQVAEIHRGRRLLEKVVTVRPRTGGGHTATLTFADRSEDEILAALREYSGGRVELRF</sequence>
<comment type="caution">
    <text evidence="3">The sequence shown here is derived from an EMBL/GenBank/DDBJ whole genome shotgun (WGS) entry which is preliminary data.</text>
</comment>